<keyword evidence="6" id="KW-1185">Reference proteome</keyword>
<keyword evidence="3" id="KW-0677">Repeat</keyword>
<dbReference type="InterPro" id="IPR015943">
    <property type="entry name" value="WD40/YVTN_repeat-like_dom_sf"/>
</dbReference>
<dbReference type="GO" id="GO:0031080">
    <property type="term" value="C:nuclear pore outer ring"/>
    <property type="evidence" value="ECO:0007669"/>
    <property type="project" value="TreeGrafter"/>
</dbReference>
<proteinExistence type="predicted"/>
<evidence type="ECO:0000313" key="5">
    <source>
        <dbReference type="EMBL" id="KAF7838112.1"/>
    </source>
</evidence>
<evidence type="ECO:0000256" key="4">
    <source>
        <dbReference type="ARBA" id="ARBA00023242"/>
    </source>
</evidence>
<dbReference type="EMBL" id="JAAIUW010000003">
    <property type="protein sequence ID" value="KAF7838112.1"/>
    <property type="molecule type" value="Genomic_DNA"/>
</dbReference>
<dbReference type="PANTHER" id="PTHR22652">
    <property type="entry name" value="NUCLEOPORIN NUP43"/>
    <property type="match status" value="1"/>
</dbReference>
<evidence type="ECO:0000256" key="3">
    <source>
        <dbReference type="ARBA" id="ARBA00022737"/>
    </source>
</evidence>
<organism evidence="5 6">
    <name type="scientific">Senna tora</name>
    <dbReference type="NCBI Taxonomy" id="362788"/>
    <lineage>
        <taxon>Eukaryota</taxon>
        <taxon>Viridiplantae</taxon>
        <taxon>Streptophyta</taxon>
        <taxon>Embryophyta</taxon>
        <taxon>Tracheophyta</taxon>
        <taxon>Spermatophyta</taxon>
        <taxon>Magnoliopsida</taxon>
        <taxon>eudicotyledons</taxon>
        <taxon>Gunneridae</taxon>
        <taxon>Pentapetalae</taxon>
        <taxon>rosids</taxon>
        <taxon>fabids</taxon>
        <taxon>Fabales</taxon>
        <taxon>Fabaceae</taxon>
        <taxon>Caesalpinioideae</taxon>
        <taxon>Cassia clade</taxon>
        <taxon>Senna</taxon>
    </lineage>
</organism>
<evidence type="ECO:0000256" key="1">
    <source>
        <dbReference type="ARBA" id="ARBA00004123"/>
    </source>
</evidence>
<comment type="subcellular location">
    <subcellularLocation>
        <location evidence="1">Nucleus</location>
    </subcellularLocation>
</comment>
<reference evidence="5" key="1">
    <citation type="submission" date="2020-09" db="EMBL/GenBank/DDBJ databases">
        <title>Genome-Enabled Discovery of Anthraquinone Biosynthesis in Senna tora.</title>
        <authorList>
            <person name="Kang S.-H."/>
            <person name="Pandey R.P."/>
            <person name="Lee C.-M."/>
            <person name="Sim J.-S."/>
            <person name="Jeong J.-T."/>
            <person name="Choi B.-S."/>
            <person name="Jung M."/>
            <person name="Ginzburg D."/>
            <person name="Zhao K."/>
            <person name="Won S.Y."/>
            <person name="Oh T.-J."/>
            <person name="Yu Y."/>
            <person name="Kim N.-H."/>
            <person name="Lee O.R."/>
            <person name="Lee T.-H."/>
            <person name="Bashyal P."/>
            <person name="Kim T.-S."/>
            <person name="Lee W.-H."/>
            <person name="Kawkins C."/>
            <person name="Kim C.-K."/>
            <person name="Kim J.S."/>
            <person name="Ahn B.O."/>
            <person name="Rhee S.Y."/>
            <person name="Sohng J.K."/>
        </authorList>
    </citation>
    <scope>NUCLEOTIDE SEQUENCE</scope>
    <source>
        <tissue evidence="5">Leaf</tissue>
    </source>
</reference>
<gene>
    <name evidence="5" type="ORF">G2W53_006594</name>
</gene>
<dbReference type="Proteomes" id="UP000634136">
    <property type="component" value="Unassembled WGS sequence"/>
</dbReference>
<dbReference type="SUPFAM" id="SSF50978">
    <property type="entry name" value="WD40 repeat-like"/>
    <property type="match status" value="1"/>
</dbReference>
<comment type="caution">
    <text evidence="5">The sequence shown here is derived from an EMBL/GenBank/DDBJ whole genome shotgun (WGS) entry which is preliminary data.</text>
</comment>
<evidence type="ECO:0000256" key="2">
    <source>
        <dbReference type="ARBA" id="ARBA00022574"/>
    </source>
</evidence>
<dbReference type="InterPro" id="IPR036322">
    <property type="entry name" value="WD40_repeat_dom_sf"/>
</dbReference>
<name>A0A835CGM1_9FABA</name>
<dbReference type="OrthoDB" id="9890280at2759"/>
<dbReference type="Gene3D" id="2.130.10.10">
    <property type="entry name" value="YVTN repeat-like/Quinoprotein amine dehydrogenase"/>
    <property type="match status" value="1"/>
</dbReference>
<dbReference type="AlphaFoldDB" id="A0A835CGM1"/>
<sequence>MAVTALSERPEIYRLPQYKYVDAVRWLPPLSAFDRFAVLALFDSDSDTSSIEINSFKPNPASLEPQSSWVSPSRVSSLKASQFLQKTIIAASTFAGSLHFLFSDSTDASLESEVSVPENELHHGPVSCVDLMDGGMECVSVAEDGKVNLVSVGNSSLNYRRVFDSSGLVSYTAARWASPVEFATGGYGFSLHWWDQRKPGGPVSQFKGNWDQKMTAGIVHSIDIHPSRKHTCLAGGSLGTVFAWDLRWQQQPIMLSRAGTVASDTEVQSVSEIMEFFTDIYLLSSFKNAEFSLGCLLVLLHSYNWTLAISEAFDKRKKLRRKPCTDFPFFISYQKRSNGIVLLNWRPILNLTFFVIPRQQ</sequence>
<keyword evidence="2" id="KW-0853">WD repeat</keyword>
<accession>A0A835CGM1</accession>
<protein>
    <submittedName>
        <fullName evidence="5">Nuclear pore complex protein NUP43</fullName>
    </submittedName>
</protein>
<dbReference type="PANTHER" id="PTHR22652:SF0">
    <property type="entry name" value="NUCLEOPORIN NUP43"/>
    <property type="match status" value="1"/>
</dbReference>
<evidence type="ECO:0000313" key="6">
    <source>
        <dbReference type="Proteomes" id="UP000634136"/>
    </source>
</evidence>
<keyword evidence="4" id="KW-0539">Nucleus</keyword>